<keyword evidence="3" id="KW-0804">Transcription</keyword>
<evidence type="ECO:0000259" key="4">
    <source>
        <dbReference type="PROSITE" id="PS50949"/>
    </source>
</evidence>
<dbReference type="PROSITE" id="PS50949">
    <property type="entry name" value="HTH_GNTR"/>
    <property type="match status" value="1"/>
</dbReference>
<dbReference type="InterPro" id="IPR008920">
    <property type="entry name" value="TF_FadR/GntR_C"/>
</dbReference>
<dbReference type="InterPro" id="IPR011711">
    <property type="entry name" value="GntR_C"/>
</dbReference>
<dbReference type="GO" id="GO:0003677">
    <property type="term" value="F:DNA binding"/>
    <property type="evidence" value="ECO:0007669"/>
    <property type="project" value="UniProtKB-KW"/>
</dbReference>
<sequence length="232" mass="26297">MDDDLLSRARPRQGGIKRVSASQQIHDALRERIVMLEFKPGQALSRAELARDYGVSQTPVRDAMLKLEEEGLLLIFPQSKTEVSKIDLVHARETQFLRLSIELEVARKLAMGRKEDIAPARKILIRQEMALEEDNLDVFARLDMLFHHALCEAAGVANLWQLVTSRSGHIDRLRNLNLPDPGKPANIIHYHRAILDAIEDGDPAAAERAIREHLTGTLSQVREITARYPEFF</sequence>
<reference evidence="5 6" key="1">
    <citation type="journal article" date="2013" name="Int. J. Syst. Evol. Microbiol.">
        <title>Hoeflea suaedae sp. nov., an endophytic bacterium isolated from the root of the halophyte Suaeda maritima.</title>
        <authorList>
            <person name="Chung E.J."/>
            <person name="Park J.A."/>
            <person name="Pramanik P."/>
            <person name="Bibi F."/>
            <person name="Jeon C.O."/>
            <person name="Chung Y.R."/>
        </authorList>
    </citation>
    <scope>NUCLEOTIDE SEQUENCE [LARGE SCALE GENOMIC DNA]</scope>
    <source>
        <strain evidence="5 6">YC6898</strain>
    </source>
</reference>
<dbReference type="SUPFAM" id="SSF48008">
    <property type="entry name" value="GntR ligand-binding domain-like"/>
    <property type="match status" value="1"/>
</dbReference>
<keyword evidence="6" id="KW-1185">Reference proteome</keyword>
<protein>
    <submittedName>
        <fullName evidence="5">GntR family transcriptional regulator</fullName>
    </submittedName>
</protein>
<dbReference type="Gene3D" id="1.10.10.10">
    <property type="entry name" value="Winged helix-like DNA-binding domain superfamily/Winged helix DNA-binding domain"/>
    <property type="match status" value="1"/>
</dbReference>
<dbReference type="OrthoDB" id="9810548at2"/>
<dbReference type="Pfam" id="PF00392">
    <property type="entry name" value="GntR"/>
    <property type="match status" value="1"/>
</dbReference>
<evidence type="ECO:0000313" key="6">
    <source>
        <dbReference type="Proteomes" id="UP000295131"/>
    </source>
</evidence>
<dbReference type="EMBL" id="SMSI01000003">
    <property type="protein sequence ID" value="TDH35242.1"/>
    <property type="molecule type" value="Genomic_DNA"/>
</dbReference>
<dbReference type="SUPFAM" id="SSF46785">
    <property type="entry name" value="Winged helix' DNA-binding domain"/>
    <property type="match status" value="1"/>
</dbReference>
<accession>A0A4R5PJ80</accession>
<dbReference type="Pfam" id="PF07729">
    <property type="entry name" value="FCD"/>
    <property type="match status" value="1"/>
</dbReference>
<name>A0A4R5PJ80_9HYPH</name>
<dbReference type="InterPro" id="IPR000524">
    <property type="entry name" value="Tscrpt_reg_HTH_GntR"/>
</dbReference>
<organism evidence="5 6">
    <name type="scientific">Pseudohoeflea suaedae</name>
    <dbReference type="NCBI Taxonomy" id="877384"/>
    <lineage>
        <taxon>Bacteria</taxon>
        <taxon>Pseudomonadati</taxon>
        <taxon>Pseudomonadota</taxon>
        <taxon>Alphaproteobacteria</taxon>
        <taxon>Hyphomicrobiales</taxon>
        <taxon>Rhizobiaceae</taxon>
        <taxon>Pseudohoeflea</taxon>
    </lineage>
</organism>
<dbReference type="GO" id="GO:0003700">
    <property type="term" value="F:DNA-binding transcription factor activity"/>
    <property type="evidence" value="ECO:0007669"/>
    <property type="project" value="InterPro"/>
</dbReference>
<evidence type="ECO:0000256" key="3">
    <source>
        <dbReference type="ARBA" id="ARBA00023163"/>
    </source>
</evidence>
<dbReference type="SMART" id="SM00895">
    <property type="entry name" value="FCD"/>
    <property type="match status" value="1"/>
</dbReference>
<keyword evidence="1" id="KW-0805">Transcription regulation</keyword>
<evidence type="ECO:0000256" key="2">
    <source>
        <dbReference type="ARBA" id="ARBA00023125"/>
    </source>
</evidence>
<gene>
    <name evidence="5" type="ORF">E2A64_15135</name>
</gene>
<comment type="caution">
    <text evidence="5">The sequence shown here is derived from an EMBL/GenBank/DDBJ whole genome shotgun (WGS) entry which is preliminary data.</text>
</comment>
<feature type="domain" description="HTH gntR-type" evidence="4">
    <location>
        <begin position="19"/>
        <end position="86"/>
    </location>
</feature>
<dbReference type="InterPro" id="IPR036388">
    <property type="entry name" value="WH-like_DNA-bd_sf"/>
</dbReference>
<dbReference type="AlphaFoldDB" id="A0A4R5PJ80"/>
<evidence type="ECO:0000256" key="1">
    <source>
        <dbReference type="ARBA" id="ARBA00023015"/>
    </source>
</evidence>
<evidence type="ECO:0000313" key="5">
    <source>
        <dbReference type="EMBL" id="TDH35242.1"/>
    </source>
</evidence>
<proteinExistence type="predicted"/>
<keyword evidence="2" id="KW-0238">DNA-binding</keyword>
<dbReference type="PANTHER" id="PTHR43537:SF45">
    <property type="entry name" value="GNTR FAMILY REGULATORY PROTEIN"/>
    <property type="match status" value="1"/>
</dbReference>
<dbReference type="Gene3D" id="1.20.120.530">
    <property type="entry name" value="GntR ligand-binding domain-like"/>
    <property type="match status" value="1"/>
</dbReference>
<dbReference type="SMART" id="SM00345">
    <property type="entry name" value="HTH_GNTR"/>
    <property type="match status" value="1"/>
</dbReference>
<dbReference type="InterPro" id="IPR036390">
    <property type="entry name" value="WH_DNA-bd_sf"/>
</dbReference>
<dbReference type="Proteomes" id="UP000295131">
    <property type="component" value="Unassembled WGS sequence"/>
</dbReference>
<dbReference type="PANTHER" id="PTHR43537">
    <property type="entry name" value="TRANSCRIPTIONAL REGULATOR, GNTR FAMILY"/>
    <property type="match status" value="1"/>
</dbReference>